<dbReference type="AlphaFoldDB" id="A0A095C613"/>
<protein>
    <submittedName>
        <fullName evidence="1">Uncharacterized protein</fullName>
    </submittedName>
</protein>
<sequence length="52" mass="6450">MHPKLEHINKREHLKLMQNSNYDPTSLENCDFHVSFNNDHEDDQRKWVWRIC</sequence>
<name>A0A095C613_SCHHA</name>
<gene>
    <name evidence="1" type="ORF">MS3_05778</name>
</gene>
<evidence type="ECO:0000313" key="1">
    <source>
        <dbReference type="EMBL" id="KGB37433.1"/>
    </source>
</evidence>
<dbReference type="EMBL" id="KL250884">
    <property type="protein sequence ID" value="KGB37433.1"/>
    <property type="molecule type" value="Genomic_DNA"/>
</dbReference>
<reference evidence="1" key="1">
    <citation type="journal article" date="2012" name="Nat. Genet.">
        <title>Whole-genome sequence of Schistosoma haematobium.</title>
        <authorList>
            <person name="Young N.D."/>
            <person name="Jex A.R."/>
            <person name="Li B."/>
            <person name="Liu S."/>
            <person name="Yang L."/>
            <person name="Xiong Z."/>
            <person name="Li Y."/>
            <person name="Cantacessi C."/>
            <person name="Hall R.S."/>
            <person name="Xu X."/>
            <person name="Chen F."/>
            <person name="Wu X."/>
            <person name="Zerlotini A."/>
            <person name="Oliveira G."/>
            <person name="Hofmann A."/>
            <person name="Zhang G."/>
            <person name="Fang X."/>
            <person name="Kang Y."/>
            <person name="Campbell B.E."/>
            <person name="Loukas A."/>
            <person name="Ranganathan S."/>
            <person name="Rollinson D."/>
            <person name="Rinaldi G."/>
            <person name="Brindley P.J."/>
            <person name="Yang H."/>
            <person name="Wang J."/>
            <person name="Wang J."/>
            <person name="Gasser R.B."/>
        </authorList>
    </citation>
    <scope>NUCLEOTIDE SEQUENCE [LARGE SCALE GENOMIC DNA]</scope>
</reference>
<accession>A0A095C613</accession>
<proteinExistence type="predicted"/>
<organism evidence="1">
    <name type="scientific">Schistosoma haematobium</name>
    <name type="common">Blood fluke</name>
    <dbReference type="NCBI Taxonomy" id="6185"/>
    <lineage>
        <taxon>Eukaryota</taxon>
        <taxon>Metazoa</taxon>
        <taxon>Spiralia</taxon>
        <taxon>Lophotrochozoa</taxon>
        <taxon>Platyhelminthes</taxon>
        <taxon>Trematoda</taxon>
        <taxon>Digenea</taxon>
        <taxon>Strigeidida</taxon>
        <taxon>Schistosomatoidea</taxon>
        <taxon>Schistosomatidae</taxon>
        <taxon>Schistosoma</taxon>
    </lineage>
</organism>